<accession>A0A918HRF3</accession>
<feature type="region of interest" description="Disordered" evidence="1">
    <location>
        <begin position="1"/>
        <end position="20"/>
    </location>
</feature>
<dbReference type="EMBL" id="BMSA01000059">
    <property type="protein sequence ID" value="GGT99033.1"/>
    <property type="molecule type" value="Genomic_DNA"/>
</dbReference>
<evidence type="ECO:0000256" key="1">
    <source>
        <dbReference type="SAM" id="MobiDB-lite"/>
    </source>
</evidence>
<reference evidence="2" key="1">
    <citation type="journal article" date="2014" name="Int. J. Syst. Evol. Microbiol.">
        <title>Complete genome sequence of Corynebacterium casei LMG S-19264T (=DSM 44701T), isolated from a smear-ripened cheese.</title>
        <authorList>
            <consortium name="US DOE Joint Genome Institute (JGI-PGF)"/>
            <person name="Walter F."/>
            <person name="Albersmeier A."/>
            <person name="Kalinowski J."/>
            <person name="Ruckert C."/>
        </authorList>
    </citation>
    <scope>NUCLEOTIDE SEQUENCE</scope>
    <source>
        <strain evidence="2">JCM 4125</strain>
    </source>
</reference>
<keyword evidence="3" id="KW-1185">Reference proteome</keyword>
<organism evidence="2 3">
    <name type="scientific">Streptomyces phaeofaciens</name>
    <dbReference type="NCBI Taxonomy" id="68254"/>
    <lineage>
        <taxon>Bacteria</taxon>
        <taxon>Bacillati</taxon>
        <taxon>Actinomycetota</taxon>
        <taxon>Actinomycetes</taxon>
        <taxon>Kitasatosporales</taxon>
        <taxon>Streptomycetaceae</taxon>
        <taxon>Streptomyces</taxon>
    </lineage>
</organism>
<dbReference type="Proteomes" id="UP000646776">
    <property type="component" value="Unassembled WGS sequence"/>
</dbReference>
<evidence type="ECO:0000313" key="3">
    <source>
        <dbReference type="Proteomes" id="UP000646776"/>
    </source>
</evidence>
<reference evidence="2" key="2">
    <citation type="submission" date="2020-09" db="EMBL/GenBank/DDBJ databases">
        <authorList>
            <person name="Sun Q."/>
            <person name="Ohkuma M."/>
        </authorList>
    </citation>
    <scope>NUCLEOTIDE SEQUENCE</scope>
    <source>
        <strain evidence="2">JCM 4125</strain>
    </source>
</reference>
<name>A0A918HRF3_9ACTN</name>
<sequence>MGETPASSDDETEEKEAAERRRKRRQMLWQLLLDWSPVLAELTKIVVQHLS</sequence>
<proteinExistence type="predicted"/>
<gene>
    <name evidence="2" type="ORF">GCM10010226_90300</name>
</gene>
<comment type="caution">
    <text evidence="2">The sequence shown here is derived from an EMBL/GenBank/DDBJ whole genome shotgun (WGS) entry which is preliminary data.</text>
</comment>
<evidence type="ECO:0000313" key="2">
    <source>
        <dbReference type="EMBL" id="GGT99033.1"/>
    </source>
</evidence>
<protein>
    <submittedName>
        <fullName evidence="2">Uncharacterized protein</fullName>
    </submittedName>
</protein>
<dbReference type="AlphaFoldDB" id="A0A918HRF3"/>